<dbReference type="AlphaFoldDB" id="A0AAN4UCA4"/>
<organism evidence="2 3">
    <name type="scientific">Tetragenococcus koreensis</name>
    <dbReference type="NCBI Taxonomy" id="290335"/>
    <lineage>
        <taxon>Bacteria</taxon>
        <taxon>Bacillati</taxon>
        <taxon>Bacillota</taxon>
        <taxon>Bacilli</taxon>
        <taxon>Lactobacillales</taxon>
        <taxon>Enterococcaceae</taxon>
        <taxon>Tetragenococcus</taxon>
    </lineage>
</organism>
<dbReference type="Proteomes" id="UP000886597">
    <property type="component" value="Unassembled WGS sequence"/>
</dbReference>
<dbReference type="Proteomes" id="UP000886607">
    <property type="component" value="Unassembled WGS sequence"/>
</dbReference>
<protein>
    <submittedName>
        <fullName evidence="2">Uncharacterized protein</fullName>
    </submittedName>
</protein>
<evidence type="ECO:0000313" key="2">
    <source>
        <dbReference type="EMBL" id="GEQ54792.1"/>
    </source>
</evidence>
<dbReference type="EMBL" id="BKBQ01000025">
    <property type="protein sequence ID" value="GEQ54792.1"/>
    <property type="molecule type" value="Genomic_DNA"/>
</dbReference>
<keyword evidence="4" id="KW-1185">Reference proteome</keyword>
<comment type="caution">
    <text evidence="2">The sequence shown here is derived from an EMBL/GenBank/DDBJ whole genome shotgun (WGS) entry which is preliminary data.</text>
</comment>
<accession>A0AAN4UCA4</accession>
<name>A0AAN4UCA4_9ENTE</name>
<dbReference type="EMBL" id="BKBO01000026">
    <property type="protein sequence ID" value="GEQ49806.1"/>
    <property type="molecule type" value="Genomic_DNA"/>
</dbReference>
<sequence>MRQVKILYETTPYGMQEKINNWVKENGFHLVDVDIKNYGAYKFAAIVLYEDYGVDQTLDIATNELKRISDKLDDMLAMYGG</sequence>
<dbReference type="RefSeq" id="WP_202584136.1">
    <property type="nucleotide sequence ID" value="NZ_BKBO01000026.1"/>
</dbReference>
<evidence type="ECO:0000313" key="1">
    <source>
        <dbReference type="EMBL" id="GEQ49806.1"/>
    </source>
</evidence>
<evidence type="ECO:0000313" key="4">
    <source>
        <dbReference type="Proteomes" id="UP000886607"/>
    </source>
</evidence>
<gene>
    <name evidence="1" type="ORF">TK11N_16580</name>
    <name evidence="2" type="ORF">TK2N_16360</name>
</gene>
<reference evidence="2" key="2">
    <citation type="journal article" date="2020" name="Int. Dairy J.">
        <title>Lactic acid bacterial diversity in Brie cheese focusing on salt concentration and pH of isolation medium and characterisation of halophilic and alkaliphilic lactic acid bacterial isolates.</title>
        <authorList>
            <person name="Unno R."/>
            <person name="Matsutani M."/>
            <person name="Suzuki T."/>
            <person name="Kodama K."/>
            <person name="Matsushita H."/>
            <person name="Yamasato K."/>
            <person name="Koizumi Y."/>
            <person name="Ishikawa M."/>
        </authorList>
    </citation>
    <scope>NUCLEOTIDE SEQUENCE</scope>
    <source>
        <strain evidence="2">7C1</strain>
        <strain evidence="1">8C4</strain>
    </source>
</reference>
<reference evidence="2" key="1">
    <citation type="submission" date="2019-08" db="EMBL/GenBank/DDBJ databases">
        <authorList>
            <person name="Ishikawa M."/>
            <person name="Suzuki T."/>
            <person name="Matsutani M."/>
        </authorList>
    </citation>
    <scope>NUCLEOTIDE SEQUENCE</scope>
    <source>
        <strain evidence="2">7C1</strain>
        <strain evidence="1">8C4</strain>
    </source>
</reference>
<proteinExistence type="predicted"/>
<evidence type="ECO:0000313" key="3">
    <source>
        <dbReference type="Proteomes" id="UP000886597"/>
    </source>
</evidence>